<evidence type="ECO:0000256" key="9">
    <source>
        <dbReference type="ARBA" id="ARBA00069454"/>
    </source>
</evidence>
<evidence type="ECO:0000313" key="12">
    <source>
        <dbReference type="EMBL" id="CAK1545704.1"/>
    </source>
</evidence>
<dbReference type="FunFam" id="2.30.30.140:FF:000042">
    <property type="entry name" value="male-specific lethal 3 homolog"/>
    <property type="match status" value="1"/>
</dbReference>
<dbReference type="InterPro" id="IPR038217">
    <property type="entry name" value="MRG_C_sf"/>
</dbReference>
<feature type="region of interest" description="Disordered" evidence="10">
    <location>
        <begin position="103"/>
        <end position="166"/>
    </location>
</feature>
<evidence type="ECO:0000256" key="2">
    <source>
        <dbReference type="ARBA" id="ARBA00004286"/>
    </source>
</evidence>
<dbReference type="PANTHER" id="PTHR10880">
    <property type="entry name" value="MORTALITY FACTOR 4-LIKE PROTEIN"/>
    <property type="match status" value="1"/>
</dbReference>
<evidence type="ECO:0000256" key="7">
    <source>
        <dbReference type="ARBA" id="ARBA00023163"/>
    </source>
</evidence>
<dbReference type="InterPro" id="IPR026541">
    <property type="entry name" value="MRG_dom"/>
</dbReference>
<comment type="subcellular location">
    <subcellularLocation>
        <location evidence="2">Chromosome</location>
    </subcellularLocation>
    <subcellularLocation>
        <location evidence="1">Nucleus</location>
    </subcellularLocation>
</comment>
<dbReference type="PROSITE" id="PS51640">
    <property type="entry name" value="MRG"/>
    <property type="match status" value="1"/>
</dbReference>
<name>A0AAV1J9X6_9NEOP</name>
<protein>
    <recommendedName>
        <fullName evidence="9">Protein male-specific lethal-3</fullName>
    </recommendedName>
</protein>
<feature type="region of interest" description="Disordered" evidence="10">
    <location>
        <begin position="280"/>
        <end position="330"/>
    </location>
</feature>
<dbReference type="GO" id="GO:0035267">
    <property type="term" value="C:NuA4 histone acetyltransferase complex"/>
    <property type="evidence" value="ECO:0007669"/>
    <property type="project" value="TreeGrafter"/>
</dbReference>
<dbReference type="GO" id="GO:0006355">
    <property type="term" value="P:regulation of DNA-templated transcription"/>
    <property type="evidence" value="ECO:0007669"/>
    <property type="project" value="InterPro"/>
</dbReference>
<feature type="compositionally biased region" description="Basic and acidic residues" evidence="10">
    <location>
        <begin position="524"/>
        <end position="538"/>
    </location>
</feature>
<feature type="compositionally biased region" description="Basic and acidic residues" evidence="10">
    <location>
        <begin position="398"/>
        <end position="465"/>
    </location>
</feature>
<dbReference type="InterPro" id="IPR053820">
    <property type="entry name" value="MSL3_chromo-like"/>
</dbReference>
<evidence type="ECO:0000256" key="8">
    <source>
        <dbReference type="ARBA" id="ARBA00023242"/>
    </source>
</evidence>
<reference evidence="12 13" key="1">
    <citation type="submission" date="2023-11" db="EMBL/GenBank/DDBJ databases">
        <authorList>
            <person name="Okamura Y."/>
        </authorList>
    </citation>
    <scope>NUCLEOTIDE SEQUENCE [LARGE SCALE GENOMIC DNA]</scope>
</reference>
<dbReference type="SUPFAM" id="SSF54160">
    <property type="entry name" value="Chromo domain-like"/>
    <property type="match status" value="1"/>
</dbReference>
<keyword evidence="3" id="KW-0158">Chromosome</keyword>
<evidence type="ECO:0000313" key="13">
    <source>
        <dbReference type="Proteomes" id="UP001497472"/>
    </source>
</evidence>
<dbReference type="AlphaFoldDB" id="A0AAV1J9X6"/>
<dbReference type="Pfam" id="PF22732">
    <property type="entry name" value="MSL3_chromo-like"/>
    <property type="match status" value="1"/>
</dbReference>
<feature type="region of interest" description="Disordered" evidence="10">
    <location>
        <begin position="387"/>
        <end position="547"/>
    </location>
</feature>
<organism evidence="12 13">
    <name type="scientific">Leptosia nina</name>
    <dbReference type="NCBI Taxonomy" id="320188"/>
    <lineage>
        <taxon>Eukaryota</taxon>
        <taxon>Metazoa</taxon>
        <taxon>Ecdysozoa</taxon>
        <taxon>Arthropoda</taxon>
        <taxon>Hexapoda</taxon>
        <taxon>Insecta</taxon>
        <taxon>Pterygota</taxon>
        <taxon>Neoptera</taxon>
        <taxon>Endopterygota</taxon>
        <taxon>Lepidoptera</taxon>
        <taxon>Glossata</taxon>
        <taxon>Ditrysia</taxon>
        <taxon>Papilionoidea</taxon>
        <taxon>Pieridae</taxon>
        <taxon>Pierinae</taxon>
        <taxon>Leptosia</taxon>
    </lineage>
</organism>
<keyword evidence="13" id="KW-1185">Reference proteome</keyword>
<dbReference type="GO" id="GO:0005634">
    <property type="term" value="C:nucleus"/>
    <property type="evidence" value="ECO:0007669"/>
    <property type="project" value="UniProtKB-SubCell"/>
</dbReference>
<keyword evidence="4" id="KW-0832">Ubl conjugation</keyword>
<evidence type="ECO:0000259" key="11">
    <source>
        <dbReference type="SMART" id="SM00298"/>
    </source>
</evidence>
<dbReference type="EMBL" id="CAVLEF010000007">
    <property type="protein sequence ID" value="CAK1545704.1"/>
    <property type="molecule type" value="Genomic_DNA"/>
</dbReference>
<evidence type="ECO:0000256" key="1">
    <source>
        <dbReference type="ARBA" id="ARBA00004123"/>
    </source>
</evidence>
<evidence type="ECO:0000256" key="4">
    <source>
        <dbReference type="ARBA" id="ARBA00022843"/>
    </source>
</evidence>
<dbReference type="InterPro" id="IPR008676">
    <property type="entry name" value="MRG"/>
</dbReference>
<proteinExistence type="predicted"/>
<dbReference type="GO" id="GO:0072487">
    <property type="term" value="C:MSL complex"/>
    <property type="evidence" value="ECO:0007669"/>
    <property type="project" value="TreeGrafter"/>
</dbReference>
<evidence type="ECO:0000256" key="10">
    <source>
        <dbReference type="SAM" id="MobiDB-lite"/>
    </source>
</evidence>
<keyword evidence="8" id="KW-0539">Nucleus</keyword>
<feature type="compositionally biased region" description="Low complexity" evidence="10">
    <location>
        <begin position="146"/>
        <end position="159"/>
    </location>
</feature>
<dbReference type="Gene3D" id="2.30.30.140">
    <property type="match status" value="1"/>
</dbReference>
<dbReference type="InterPro" id="IPR000953">
    <property type="entry name" value="Chromo/chromo_shadow_dom"/>
</dbReference>
<accession>A0AAV1J9X6</accession>
<dbReference type="Gene3D" id="1.10.274.30">
    <property type="entry name" value="MRG domain"/>
    <property type="match status" value="2"/>
</dbReference>
<sequence length="637" mass="72466">MVSTRSVRYKFSEGERVLCYEPDPTKAKVLYDSKVLEVIENKDKRGKRTVEYLIHFQGWNSSWDRCVSEDFVLKDTEENRQLQRDLAEKSQLQLGAYLYRRERKKGSSSTTGSSTAKRVRHGFSDDGSSSSTQPEDGEMAVDTDTSSGSRSSAPQGSSPVPGNSLCRAQITIPPTLRDRLTLDYHLIAKRGKVVNVPASPSATEILESVVKWFGRAGAWNPPRGKHEPPQKPDILEVSARLNLVREVADGLRVYFDFVFRGHLLYKQEVAQYHEMCGQYNDFPTDMNSDGEDQENQSPDDEQDDDEDIKSPRLQEYSHLPPDPDYDDDEPLVKRFKHEDRPIKKEVNDEVHIKVETIDPEPIAGPSHYDDSQAALINVKIKIEKQEIPEKQEEDDTEEKIITQENHDRYKNDRCINNDRGDGLSGSDAHDKIDSEHKFDKVEMSDRSDSDKDKVERNGKREKNEDPAVGGRAGTVARRLRSNKSVLSQSESDDTTLTPTATEQKAFETPSSSAVSSGSSTSEYRGGEGDDRRGLRREQAYTPQTTTRNPLSLLMDKVSKFQLIPREGTEHLPCRVYGAIHLARLFVILPLFLNSTQMPDMKLKLILKYIDIFVQYLDEHNEWFGENFYVPNNFLHVD</sequence>
<evidence type="ECO:0000256" key="5">
    <source>
        <dbReference type="ARBA" id="ARBA00022853"/>
    </source>
</evidence>
<keyword evidence="5" id="KW-0156">Chromatin regulator</keyword>
<feature type="compositionally biased region" description="Low complexity" evidence="10">
    <location>
        <begin position="510"/>
        <end position="521"/>
    </location>
</feature>
<feature type="compositionally biased region" description="Polar residues" evidence="10">
    <location>
        <begin position="482"/>
        <end position="502"/>
    </location>
</feature>
<comment type="caution">
    <text evidence="12">The sequence shown here is derived from an EMBL/GenBank/DDBJ whole genome shotgun (WGS) entry which is preliminary data.</text>
</comment>
<evidence type="ECO:0000256" key="3">
    <source>
        <dbReference type="ARBA" id="ARBA00022454"/>
    </source>
</evidence>
<keyword evidence="7" id="KW-0804">Transcription</keyword>
<dbReference type="GO" id="GO:0006325">
    <property type="term" value="P:chromatin organization"/>
    <property type="evidence" value="ECO:0007669"/>
    <property type="project" value="UniProtKB-KW"/>
</dbReference>
<dbReference type="InterPro" id="IPR016197">
    <property type="entry name" value="Chromo-like_dom_sf"/>
</dbReference>
<feature type="domain" description="Chromo" evidence="11">
    <location>
        <begin position="10"/>
        <end position="90"/>
    </location>
</feature>
<keyword evidence="6" id="KW-0805">Transcription regulation</keyword>
<evidence type="ECO:0000256" key="6">
    <source>
        <dbReference type="ARBA" id="ARBA00023015"/>
    </source>
</evidence>
<dbReference type="SMART" id="SM00298">
    <property type="entry name" value="CHROMO"/>
    <property type="match status" value="1"/>
</dbReference>
<feature type="compositionally biased region" description="Acidic residues" evidence="10">
    <location>
        <begin position="288"/>
        <end position="307"/>
    </location>
</feature>
<dbReference type="Proteomes" id="UP001497472">
    <property type="component" value="Unassembled WGS sequence"/>
</dbReference>
<dbReference type="Pfam" id="PF05712">
    <property type="entry name" value="MRG"/>
    <property type="match status" value="1"/>
</dbReference>
<gene>
    <name evidence="12" type="ORF">LNINA_LOCUS5327</name>
</gene>
<dbReference type="PANTHER" id="PTHR10880:SF15">
    <property type="entry name" value="MSL COMPLEX SUBUNIT 3"/>
    <property type="match status" value="1"/>
</dbReference>